<gene>
    <name evidence="7" type="ORF">B4O97_01725</name>
</gene>
<dbReference type="InterPro" id="IPR001851">
    <property type="entry name" value="ABC_transp_permease"/>
</dbReference>
<feature type="transmembrane region" description="Helical" evidence="6">
    <location>
        <begin position="298"/>
        <end position="317"/>
    </location>
</feature>
<feature type="transmembrane region" description="Helical" evidence="6">
    <location>
        <begin position="139"/>
        <end position="158"/>
    </location>
</feature>
<evidence type="ECO:0000256" key="3">
    <source>
        <dbReference type="ARBA" id="ARBA00022692"/>
    </source>
</evidence>
<name>A0A1Y1S1T0_9SPIO</name>
<accession>A0A1Y1S1T0</accession>
<dbReference type="OrthoDB" id="368246at2"/>
<keyword evidence="2" id="KW-1003">Cell membrane</keyword>
<proteinExistence type="predicted"/>
<dbReference type="PANTHER" id="PTHR32196">
    <property type="entry name" value="ABC TRANSPORTER PERMEASE PROTEIN YPHD-RELATED-RELATED"/>
    <property type="match status" value="1"/>
</dbReference>
<reference evidence="7 8" key="1">
    <citation type="submission" date="2017-03" db="EMBL/GenBank/DDBJ databases">
        <title>Draft Genome sequence of Marispirochaeta sp. strain JC444.</title>
        <authorList>
            <person name="Shivani Y."/>
            <person name="Subhash Y."/>
            <person name="Sasikala C."/>
            <person name="Ramana C."/>
        </authorList>
    </citation>
    <scope>NUCLEOTIDE SEQUENCE [LARGE SCALE GENOMIC DNA]</scope>
    <source>
        <strain evidence="7 8">JC444</strain>
    </source>
</reference>
<keyword evidence="8" id="KW-1185">Reference proteome</keyword>
<dbReference type="PANTHER" id="PTHR32196:SF72">
    <property type="entry name" value="RIBOSE IMPORT PERMEASE PROTEIN RBSC"/>
    <property type="match status" value="1"/>
</dbReference>
<dbReference type="RefSeq" id="WP_083047704.1">
    <property type="nucleotide sequence ID" value="NZ_CAXXQO010000003.1"/>
</dbReference>
<evidence type="ECO:0000256" key="2">
    <source>
        <dbReference type="ARBA" id="ARBA00022475"/>
    </source>
</evidence>
<evidence type="ECO:0008006" key="9">
    <source>
        <dbReference type="Google" id="ProtNLM"/>
    </source>
</evidence>
<evidence type="ECO:0000256" key="4">
    <source>
        <dbReference type="ARBA" id="ARBA00022989"/>
    </source>
</evidence>
<dbReference type="EMBL" id="MWQY01000002">
    <property type="protein sequence ID" value="ORC37745.1"/>
    <property type="molecule type" value="Genomic_DNA"/>
</dbReference>
<dbReference type="GO" id="GO:0022857">
    <property type="term" value="F:transmembrane transporter activity"/>
    <property type="evidence" value="ECO:0007669"/>
    <property type="project" value="InterPro"/>
</dbReference>
<protein>
    <recommendedName>
        <fullName evidence="9">ABC transporter permease</fullName>
    </recommendedName>
</protein>
<evidence type="ECO:0000256" key="6">
    <source>
        <dbReference type="SAM" id="Phobius"/>
    </source>
</evidence>
<organism evidence="7 8">
    <name type="scientific">Marispirochaeta aestuarii</name>
    <dbReference type="NCBI Taxonomy" id="1963862"/>
    <lineage>
        <taxon>Bacteria</taxon>
        <taxon>Pseudomonadati</taxon>
        <taxon>Spirochaetota</taxon>
        <taxon>Spirochaetia</taxon>
        <taxon>Spirochaetales</taxon>
        <taxon>Spirochaetaceae</taxon>
        <taxon>Marispirochaeta</taxon>
    </lineage>
</organism>
<feature type="transmembrane region" description="Helical" evidence="6">
    <location>
        <begin position="236"/>
        <end position="257"/>
    </location>
</feature>
<feature type="transmembrane region" description="Helical" evidence="6">
    <location>
        <begin position="190"/>
        <end position="208"/>
    </location>
</feature>
<feature type="transmembrane region" description="Helical" evidence="6">
    <location>
        <begin position="269"/>
        <end position="286"/>
    </location>
</feature>
<evidence type="ECO:0000313" key="7">
    <source>
        <dbReference type="EMBL" id="ORC37745.1"/>
    </source>
</evidence>
<dbReference type="Proteomes" id="UP000192343">
    <property type="component" value="Unassembled WGS sequence"/>
</dbReference>
<feature type="transmembrane region" description="Helical" evidence="6">
    <location>
        <begin position="115"/>
        <end position="132"/>
    </location>
</feature>
<dbReference type="STRING" id="1963862.B4O97_01725"/>
<dbReference type="AlphaFoldDB" id="A0A1Y1S1T0"/>
<dbReference type="CDD" id="cd06579">
    <property type="entry name" value="TM_PBP1_transp_AraH_like"/>
    <property type="match status" value="1"/>
</dbReference>
<comment type="subcellular location">
    <subcellularLocation>
        <location evidence="1">Cell membrane</location>
        <topology evidence="1">Multi-pass membrane protein</topology>
    </subcellularLocation>
</comment>
<dbReference type="GO" id="GO:0005886">
    <property type="term" value="C:plasma membrane"/>
    <property type="evidence" value="ECO:0007669"/>
    <property type="project" value="UniProtKB-SubCell"/>
</dbReference>
<keyword evidence="5 6" id="KW-0472">Membrane</keyword>
<dbReference type="Pfam" id="PF02653">
    <property type="entry name" value="BPD_transp_2"/>
    <property type="match status" value="1"/>
</dbReference>
<evidence type="ECO:0000256" key="5">
    <source>
        <dbReference type="ARBA" id="ARBA00023136"/>
    </source>
</evidence>
<feature type="transmembrane region" description="Helical" evidence="6">
    <location>
        <begin position="67"/>
        <end position="85"/>
    </location>
</feature>
<evidence type="ECO:0000313" key="8">
    <source>
        <dbReference type="Proteomes" id="UP000192343"/>
    </source>
</evidence>
<evidence type="ECO:0000256" key="1">
    <source>
        <dbReference type="ARBA" id="ARBA00004651"/>
    </source>
</evidence>
<feature type="transmembrane region" description="Helical" evidence="6">
    <location>
        <begin position="34"/>
        <end position="55"/>
    </location>
</feature>
<keyword evidence="3 6" id="KW-0812">Transmembrane</keyword>
<keyword evidence="4 6" id="KW-1133">Transmembrane helix</keyword>
<comment type="caution">
    <text evidence="7">The sequence shown here is derived from an EMBL/GenBank/DDBJ whole genome shotgun (WGS) entry which is preliminary data.</text>
</comment>
<sequence>MNSKKDGTTGGTGIIQATESAGVKEKLIAFFKKLLIDHNYILSLILLLIIGRIASDQFLTVASLMNLLKSSVFIGIIALGMSMVILSGNIDLSVGSMLALSASIGVVVFNSTTSIFLSLIAAVFMGFVLGLFNGFFIGVARVAAFIVTLATLVGYRSITIQFGHGGPLIVDNDAYFKLLRPIGYGKLGPVPYLVILFILVSIAVWFLMTKTKFGRYVYAVGSNERAARLTGINVRLVKVAIFTLTGVLTGIAGFLYITRFGSVDVSTAGKMFELDVIAAVAIGGIAMSGGRGHIQGSFFGAVILYAIDAILSAFSVPAFVNDLIKGILILGAVLMQKALDKERSE</sequence>